<dbReference type="CDD" id="cd02440">
    <property type="entry name" value="AdoMet_MTases"/>
    <property type="match status" value="1"/>
</dbReference>
<dbReference type="PANTHER" id="PTHR44068">
    <property type="entry name" value="ZGC:194242"/>
    <property type="match status" value="1"/>
</dbReference>
<dbReference type="GO" id="GO:0008757">
    <property type="term" value="F:S-adenosylmethionine-dependent methyltransferase activity"/>
    <property type="evidence" value="ECO:0007669"/>
    <property type="project" value="InterPro"/>
</dbReference>
<evidence type="ECO:0000313" key="5">
    <source>
        <dbReference type="EMBL" id="SVB87215.1"/>
    </source>
</evidence>
<reference evidence="5" key="1">
    <citation type="submission" date="2018-05" db="EMBL/GenBank/DDBJ databases">
        <authorList>
            <person name="Lanie J.A."/>
            <person name="Ng W.-L."/>
            <person name="Kazmierczak K.M."/>
            <person name="Andrzejewski T.M."/>
            <person name="Davidsen T.M."/>
            <person name="Wayne K.J."/>
            <person name="Tettelin H."/>
            <person name="Glass J.I."/>
            <person name="Rusch D."/>
            <person name="Podicherti R."/>
            <person name="Tsui H.-C.T."/>
            <person name="Winkler M.E."/>
        </authorList>
    </citation>
    <scope>NUCLEOTIDE SEQUENCE</scope>
</reference>
<gene>
    <name evidence="5" type="ORF">METZ01_LOCUS240069</name>
</gene>
<evidence type="ECO:0000256" key="1">
    <source>
        <dbReference type="ARBA" id="ARBA00022603"/>
    </source>
</evidence>
<dbReference type="SUPFAM" id="SSF53335">
    <property type="entry name" value="S-adenosyl-L-methionine-dependent methyltransferases"/>
    <property type="match status" value="1"/>
</dbReference>
<keyword evidence="3" id="KW-0949">S-adenosyl-L-methionine</keyword>
<dbReference type="EMBL" id="UINC01061535">
    <property type="protein sequence ID" value="SVB87215.1"/>
    <property type="molecule type" value="Genomic_DNA"/>
</dbReference>
<keyword evidence="1" id="KW-0489">Methyltransferase</keyword>
<dbReference type="PANTHER" id="PTHR44068:SF11">
    <property type="entry name" value="GERANYL DIPHOSPHATE 2-C-METHYLTRANSFERASE"/>
    <property type="match status" value="1"/>
</dbReference>
<dbReference type="InterPro" id="IPR029063">
    <property type="entry name" value="SAM-dependent_MTases_sf"/>
</dbReference>
<dbReference type="GO" id="GO:0008170">
    <property type="term" value="F:N-methyltransferase activity"/>
    <property type="evidence" value="ECO:0007669"/>
    <property type="project" value="UniProtKB-ARBA"/>
</dbReference>
<dbReference type="InterPro" id="IPR013216">
    <property type="entry name" value="Methyltransf_11"/>
</dbReference>
<keyword evidence="2" id="KW-0808">Transferase</keyword>
<dbReference type="Gene3D" id="3.40.50.150">
    <property type="entry name" value="Vaccinia Virus protein VP39"/>
    <property type="match status" value="1"/>
</dbReference>
<dbReference type="AlphaFoldDB" id="A0A382HJH2"/>
<organism evidence="5">
    <name type="scientific">marine metagenome</name>
    <dbReference type="NCBI Taxonomy" id="408172"/>
    <lineage>
        <taxon>unclassified sequences</taxon>
        <taxon>metagenomes</taxon>
        <taxon>ecological metagenomes</taxon>
    </lineage>
</organism>
<evidence type="ECO:0000259" key="4">
    <source>
        <dbReference type="Pfam" id="PF08241"/>
    </source>
</evidence>
<feature type="non-terminal residue" evidence="5">
    <location>
        <position position="1"/>
    </location>
</feature>
<proteinExistence type="predicted"/>
<accession>A0A382HJH2</accession>
<dbReference type="InterPro" id="IPR050447">
    <property type="entry name" value="Erg6_SMT_methyltransf"/>
</dbReference>
<dbReference type="Pfam" id="PF08241">
    <property type="entry name" value="Methyltransf_11"/>
    <property type="match status" value="1"/>
</dbReference>
<dbReference type="FunFam" id="3.40.50.150:FF:000461">
    <property type="entry name" value="Sarcosine/dimethylglycine N-methyltransferase"/>
    <property type="match status" value="1"/>
</dbReference>
<evidence type="ECO:0000256" key="2">
    <source>
        <dbReference type="ARBA" id="ARBA00022679"/>
    </source>
</evidence>
<dbReference type="GO" id="GO:0032259">
    <property type="term" value="P:methylation"/>
    <property type="evidence" value="ECO:0007669"/>
    <property type="project" value="UniProtKB-KW"/>
</dbReference>
<protein>
    <recommendedName>
        <fullName evidence="4">Methyltransferase type 11 domain-containing protein</fullName>
    </recommendedName>
</protein>
<evidence type="ECO:0000256" key="3">
    <source>
        <dbReference type="ARBA" id="ARBA00022691"/>
    </source>
</evidence>
<name>A0A382HJH2_9ZZZZ</name>
<feature type="domain" description="Methyltransferase type 11" evidence="4">
    <location>
        <begin position="63"/>
        <end position="161"/>
    </location>
</feature>
<sequence>VQTARDYYNSDDAETFYSTVWGGEDIHIGLYESDEDTIAEASRRTVEQLAQQLGRFDDSMHVLDMGSGYGGTARYLAETTGCRVTGLNLSEVENQRARQLNEDRGLQERVTIVDGSFEAVDSPGESVDAVCSQDAFLHSGERLRVVSEAARVLKPGGVFAFTDIMQADDCPDGVLQPILDRIHLSDLGSPAFYRSAASVQGLEEVAFRDLSPHLSTHYGRVLTETELWEAALKHRVSSDYLERMKKGLSHWVDGGERGYLVWGIFVFRKPSPA</sequence>